<protein>
    <recommendedName>
        <fullName evidence="2">Lantibiotic dehydratase N-terminal domain-containing protein</fullName>
    </recommendedName>
</protein>
<sequence length="856" mass="94810">MASGERSAVARRSAAPSPRRRGGHIPVLTRPAADSVLPAVIVRSCGLPVRALDATASGRTMECVRSALAQRDIAERLGAKLGEDLYALVPRLDGFAEARRAALRLRRDVHNMRRRDHQDADIALVADHLEDAAIHRLDRWCVALRRNSEFMAAAERTAESELRAAWKATTDWLRTPDIALGLALASPTFTVRLMKEDPDSSVAPDSRLMRTATAYLTRTAMKTSPFSSLTTLGVTGWAGEHGPTAIPYQESRSLSSSRSAALELFRTWVEHPDGPSELEVVRNPSLRRVHDRLHGLLPLYMFAHGAFLRADEQTTCDIAEHVVSNMPLRTFRLSTLVAREADRQQARRLVAEGLLYPVTPWKLHDGRHFRAFHRCLLDGLDGGPLGETIAQLDDLEDRIAQTRNPGERAVAAERTRTVLTRGFRALGRGAPRWMTTTPLFYEVVAHGRDRNPVLPDVVRADLRGIGARQARRTRISGLYERLVDYFVRRHGEGGTAPDLLGFLYEFMTHIQVANAESLRLEFLRPVDTASTHRAPRGYRTVGHPTSAVFFQLAAENPEAVTRGDYALVVNTISSGFVGLMTRWACVPALHDQLAVPIGGWLAEQHEGCRVYQLSAQGDWVTFQRPALRSIPRVAWGPGLAGGEPGVADLRGFSLDHDPDTHTLQVRDTSGPAAFTYVGSIPPQLLRGVDQLLCLLSDPWVTGVSLPDDPADLAPRDRTPPPGEVTHYPRVQRGRVVWRRARWRLNPSTLPDCGSGTSTAEFLARAERWRLEHGIPGEVFLNQATSHAIGTIAQKPQWVGFQHASVVGSAFRQIDPAARSVEFVEALPSRHQHWWRDSSGEATATEFIALVRHTRED</sequence>
<feature type="region of interest" description="Disordered" evidence="1">
    <location>
        <begin position="1"/>
        <end position="26"/>
    </location>
</feature>
<dbReference type="EMBL" id="CP046173">
    <property type="protein sequence ID" value="QIS21635.1"/>
    <property type="molecule type" value="Genomic_DNA"/>
</dbReference>
<dbReference type="Pfam" id="PF04738">
    <property type="entry name" value="Lant_dehydr_N"/>
    <property type="match status" value="1"/>
</dbReference>
<dbReference type="InterPro" id="IPR006827">
    <property type="entry name" value="Lant_deHydtase_N"/>
</dbReference>
<name>A0A6G9Z7P5_9NOCA</name>
<feature type="region of interest" description="Disordered" evidence="1">
    <location>
        <begin position="706"/>
        <end position="726"/>
    </location>
</feature>
<organism evidence="3 4">
    <name type="scientific">Nocardia terpenica</name>
    <dbReference type="NCBI Taxonomy" id="455432"/>
    <lineage>
        <taxon>Bacteria</taxon>
        <taxon>Bacillati</taxon>
        <taxon>Actinomycetota</taxon>
        <taxon>Actinomycetes</taxon>
        <taxon>Mycobacteriales</taxon>
        <taxon>Nocardiaceae</taxon>
        <taxon>Nocardia</taxon>
    </lineage>
</organism>
<dbReference type="AlphaFoldDB" id="A0A6G9Z7P5"/>
<evidence type="ECO:0000313" key="4">
    <source>
        <dbReference type="Proteomes" id="UP000500953"/>
    </source>
</evidence>
<evidence type="ECO:0000259" key="2">
    <source>
        <dbReference type="Pfam" id="PF04738"/>
    </source>
</evidence>
<accession>A0A6G9Z7P5</accession>
<proteinExistence type="predicted"/>
<feature type="compositionally biased region" description="Low complexity" evidence="1">
    <location>
        <begin position="1"/>
        <end position="17"/>
    </location>
</feature>
<reference evidence="3 4" key="1">
    <citation type="journal article" date="2019" name="ACS Chem. Biol.">
        <title>Identification and Mobilization of a Cryptic Antibiotic Biosynthesis Gene Locus from a Human-Pathogenic Nocardia Isolate.</title>
        <authorList>
            <person name="Herisse M."/>
            <person name="Ishida K."/>
            <person name="Porter J.L."/>
            <person name="Howden B."/>
            <person name="Hertweck C."/>
            <person name="Stinear T.P."/>
            <person name="Pidot S.J."/>
        </authorList>
    </citation>
    <scope>NUCLEOTIDE SEQUENCE [LARGE SCALE GENOMIC DNA]</scope>
    <source>
        <strain evidence="3 4">AUSMDU00012715</strain>
    </source>
</reference>
<evidence type="ECO:0000256" key="1">
    <source>
        <dbReference type="SAM" id="MobiDB-lite"/>
    </source>
</evidence>
<evidence type="ECO:0000313" key="3">
    <source>
        <dbReference type="EMBL" id="QIS21635.1"/>
    </source>
</evidence>
<feature type="domain" description="Lantibiotic dehydratase N-terminal" evidence="2">
    <location>
        <begin position="724"/>
        <end position="783"/>
    </location>
</feature>
<gene>
    <name evidence="3" type="ORF">F6W96_28150</name>
</gene>
<dbReference type="Proteomes" id="UP000500953">
    <property type="component" value="Chromosome"/>
</dbReference>